<dbReference type="InterPro" id="IPR005754">
    <property type="entry name" value="Sortase"/>
</dbReference>
<feature type="transmembrane region" description="Helical" evidence="3">
    <location>
        <begin position="12"/>
        <end position="30"/>
    </location>
</feature>
<gene>
    <name evidence="4" type="ORF">H9L01_02980</name>
</gene>
<keyword evidence="3" id="KW-1133">Transmembrane helix</keyword>
<dbReference type="GO" id="GO:0016787">
    <property type="term" value="F:hydrolase activity"/>
    <property type="evidence" value="ECO:0007669"/>
    <property type="project" value="UniProtKB-KW"/>
</dbReference>
<keyword evidence="3" id="KW-0812">Transmembrane</keyword>
<keyword evidence="3" id="KW-0472">Membrane</keyword>
<evidence type="ECO:0000313" key="4">
    <source>
        <dbReference type="EMBL" id="QNN61346.1"/>
    </source>
</evidence>
<keyword evidence="5" id="KW-1185">Reference proteome</keyword>
<accession>A0A7G9S0H1</accession>
<dbReference type="NCBIfam" id="TIGR01076">
    <property type="entry name" value="sortase_fam"/>
    <property type="match status" value="1"/>
</dbReference>
<dbReference type="Proteomes" id="UP000515928">
    <property type="component" value="Chromosome"/>
</dbReference>
<evidence type="ECO:0000256" key="2">
    <source>
        <dbReference type="PIRSR" id="PIRSR605754-1"/>
    </source>
</evidence>
<dbReference type="InterPro" id="IPR023365">
    <property type="entry name" value="Sortase_dom-sf"/>
</dbReference>
<evidence type="ECO:0000256" key="3">
    <source>
        <dbReference type="SAM" id="Phobius"/>
    </source>
</evidence>
<sequence>MENNKKKKRKVSFLGVLGVIMIVAGLTLIGKDFVVNYIEREQQKRDLQNFMNAPQLSDDEELPEEATTGTVWGTIEIEKLDVNHLIMKSDDWSYLNRYVVAWERSVEPPLEGNFSIAGHNGRCASCVFRNFDKLENGDEVKISNKENTFVYKIYNIDDHVHYTDTSVLEDTPGKTTLTLVTCTEQSTVNPWRTIVKAELVEVIPLT</sequence>
<organism evidence="4 5">
    <name type="scientific">Erysipelothrix inopinata</name>
    <dbReference type="NCBI Taxonomy" id="225084"/>
    <lineage>
        <taxon>Bacteria</taxon>
        <taxon>Bacillati</taxon>
        <taxon>Bacillota</taxon>
        <taxon>Erysipelotrichia</taxon>
        <taxon>Erysipelotrichales</taxon>
        <taxon>Erysipelotrichaceae</taxon>
        <taxon>Erysipelothrix</taxon>
    </lineage>
</organism>
<name>A0A7G9S0H1_9FIRM</name>
<dbReference type="SUPFAM" id="SSF63817">
    <property type="entry name" value="Sortase"/>
    <property type="match status" value="1"/>
</dbReference>
<keyword evidence="1" id="KW-0378">Hydrolase</keyword>
<reference evidence="4 5" key="1">
    <citation type="submission" date="2020-08" db="EMBL/GenBank/DDBJ databases">
        <title>Genome sequence of Erysipelothrix inopinata DSM 15511T.</title>
        <authorList>
            <person name="Hyun D.-W."/>
            <person name="Bae J.-W."/>
        </authorList>
    </citation>
    <scope>NUCLEOTIDE SEQUENCE [LARGE SCALE GENOMIC DNA]</scope>
    <source>
        <strain evidence="4 5">DSM 15511</strain>
    </source>
</reference>
<feature type="active site" description="Proton donor/acceptor" evidence="2">
    <location>
        <position position="119"/>
    </location>
</feature>
<feature type="active site" description="Acyl-thioester intermediate" evidence="2">
    <location>
        <position position="182"/>
    </location>
</feature>
<dbReference type="EMBL" id="CP060715">
    <property type="protein sequence ID" value="QNN61346.1"/>
    <property type="molecule type" value="Genomic_DNA"/>
</dbReference>
<evidence type="ECO:0000256" key="1">
    <source>
        <dbReference type="ARBA" id="ARBA00022801"/>
    </source>
</evidence>
<protein>
    <submittedName>
        <fullName evidence="4">Sortase</fullName>
    </submittedName>
</protein>
<evidence type="ECO:0000313" key="5">
    <source>
        <dbReference type="Proteomes" id="UP000515928"/>
    </source>
</evidence>
<dbReference type="Gene3D" id="2.40.260.10">
    <property type="entry name" value="Sortase"/>
    <property type="match status" value="1"/>
</dbReference>
<dbReference type="RefSeq" id="WP_187534546.1">
    <property type="nucleotide sequence ID" value="NZ_CP060715.1"/>
</dbReference>
<dbReference type="AlphaFoldDB" id="A0A7G9S0H1"/>
<proteinExistence type="predicted"/>
<dbReference type="KEGG" id="eio:H9L01_02980"/>
<dbReference type="Pfam" id="PF04203">
    <property type="entry name" value="Sortase"/>
    <property type="match status" value="1"/>
</dbReference>